<keyword evidence="3" id="KW-1185">Reference proteome</keyword>
<feature type="region of interest" description="Disordered" evidence="1">
    <location>
        <begin position="78"/>
        <end position="100"/>
    </location>
</feature>
<name>A0A0D0EBS8_9AGAM</name>
<evidence type="ECO:0000313" key="2">
    <source>
        <dbReference type="EMBL" id="KIK98145.1"/>
    </source>
</evidence>
<dbReference type="AlphaFoldDB" id="A0A0D0EBS8"/>
<reference evidence="2 3" key="1">
    <citation type="submission" date="2014-04" db="EMBL/GenBank/DDBJ databases">
        <authorList>
            <consortium name="DOE Joint Genome Institute"/>
            <person name="Kuo A."/>
            <person name="Kohler A."/>
            <person name="Jargeat P."/>
            <person name="Nagy L.G."/>
            <person name="Floudas D."/>
            <person name="Copeland A."/>
            <person name="Barry K.W."/>
            <person name="Cichocki N."/>
            <person name="Veneault-Fourrey C."/>
            <person name="LaButti K."/>
            <person name="Lindquist E.A."/>
            <person name="Lipzen A."/>
            <person name="Lundell T."/>
            <person name="Morin E."/>
            <person name="Murat C."/>
            <person name="Sun H."/>
            <person name="Tunlid A."/>
            <person name="Henrissat B."/>
            <person name="Grigoriev I.V."/>
            <person name="Hibbett D.S."/>
            <person name="Martin F."/>
            <person name="Nordberg H.P."/>
            <person name="Cantor M.N."/>
            <person name="Hua S.X."/>
        </authorList>
    </citation>
    <scope>NUCLEOTIDE SEQUENCE [LARGE SCALE GENOMIC DNA]</scope>
    <source>
        <strain evidence="2 3">Ve08.2h10</strain>
    </source>
</reference>
<evidence type="ECO:0000256" key="1">
    <source>
        <dbReference type="SAM" id="MobiDB-lite"/>
    </source>
</evidence>
<organism evidence="2 3">
    <name type="scientific">Paxillus rubicundulus Ve08.2h10</name>
    <dbReference type="NCBI Taxonomy" id="930991"/>
    <lineage>
        <taxon>Eukaryota</taxon>
        <taxon>Fungi</taxon>
        <taxon>Dikarya</taxon>
        <taxon>Basidiomycota</taxon>
        <taxon>Agaricomycotina</taxon>
        <taxon>Agaricomycetes</taxon>
        <taxon>Agaricomycetidae</taxon>
        <taxon>Boletales</taxon>
        <taxon>Paxilineae</taxon>
        <taxon>Paxillaceae</taxon>
        <taxon>Paxillus</taxon>
    </lineage>
</organism>
<evidence type="ECO:0000313" key="3">
    <source>
        <dbReference type="Proteomes" id="UP000054538"/>
    </source>
</evidence>
<dbReference type="InParanoid" id="A0A0D0EBS8"/>
<dbReference type="EMBL" id="KN824905">
    <property type="protein sequence ID" value="KIK98145.1"/>
    <property type="molecule type" value="Genomic_DNA"/>
</dbReference>
<reference evidence="3" key="2">
    <citation type="submission" date="2015-01" db="EMBL/GenBank/DDBJ databases">
        <title>Evolutionary Origins and Diversification of the Mycorrhizal Mutualists.</title>
        <authorList>
            <consortium name="DOE Joint Genome Institute"/>
            <consortium name="Mycorrhizal Genomics Consortium"/>
            <person name="Kohler A."/>
            <person name="Kuo A."/>
            <person name="Nagy L.G."/>
            <person name="Floudas D."/>
            <person name="Copeland A."/>
            <person name="Barry K.W."/>
            <person name="Cichocki N."/>
            <person name="Veneault-Fourrey C."/>
            <person name="LaButti K."/>
            <person name="Lindquist E.A."/>
            <person name="Lipzen A."/>
            <person name="Lundell T."/>
            <person name="Morin E."/>
            <person name="Murat C."/>
            <person name="Riley R."/>
            <person name="Ohm R."/>
            <person name="Sun H."/>
            <person name="Tunlid A."/>
            <person name="Henrissat B."/>
            <person name="Grigoriev I.V."/>
            <person name="Hibbett D.S."/>
            <person name="Martin F."/>
        </authorList>
    </citation>
    <scope>NUCLEOTIDE SEQUENCE [LARGE SCALE GENOMIC DNA]</scope>
    <source>
        <strain evidence="3">Ve08.2h10</strain>
    </source>
</reference>
<protein>
    <submittedName>
        <fullName evidence="2">Uncharacterized protein</fullName>
    </submittedName>
</protein>
<gene>
    <name evidence="2" type="ORF">PAXRUDRAFT_824224</name>
</gene>
<dbReference type="HOGENOM" id="CLU_2306977_0_0_1"/>
<accession>A0A0D0EBS8</accession>
<proteinExistence type="predicted"/>
<dbReference type="Proteomes" id="UP000054538">
    <property type="component" value="Unassembled WGS sequence"/>
</dbReference>
<sequence length="100" mass="11259">MAIHVPGSHQLLQCHYSMFNGARLIDHAKPVSRSCFGAELSPFLSRACDSRQACRSRRIDTTRRSTCPHDDELGVPCLRTRGASSKTPPPLRYPRGSWMY</sequence>